<sequence length="136" mass="15661">ICIKPHKKFSLIYADTARLEANEKVVVSQLFSSLLIATASGQPLSAHYHKKGDCHPAFEMSYKDHEGKHKKITVHRLRQGDVRLYFVYRSDNTIILLKLLAKFTQKLEKTHQGAITKLAQIVLRLKDPEQIRERVI</sequence>
<name>A0A3A8E770_9GAMM</name>
<gene>
    <name evidence="1" type="ORF">D7V20_19455</name>
</gene>
<dbReference type="AlphaFoldDB" id="A0A3A8E770"/>
<protein>
    <submittedName>
        <fullName evidence="1">Uncharacterized protein</fullName>
    </submittedName>
</protein>
<dbReference type="Proteomes" id="UP000280405">
    <property type="component" value="Unassembled WGS sequence"/>
</dbReference>
<keyword evidence="2" id="KW-1185">Reference proteome</keyword>
<dbReference type="OrthoDB" id="6712434at2"/>
<evidence type="ECO:0000313" key="1">
    <source>
        <dbReference type="EMBL" id="RKG29436.1"/>
    </source>
</evidence>
<reference evidence="1 2" key="1">
    <citation type="submission" date="2018-09" db="EMBL/GenBank/DDBJ databases">
        <title>The draft genome of Acinetobacter spp. strains.</title>
        <authorList>
            <person name="Qin J."/>
            <person name="Feng Y."/>
            <person name="Zong Z."/>
        </authorList>
    </citation>
    <scope>NUCLEOTIDE SEQUENCE [LARGE SCALE GENOMIC DNA]</scope>
    <source>
        <strain evidence="1 2">WCHAc060115</strain>
    </source>
</reference>
<comment type="caution">
    <text evidence="1">The sequence shown here is derived from an EMBL/GenBank/DDBJ whole genome shotgun (WGS) entry which is preliminary data.</text>
</comment>
<feature type="non-terminal residue" evidence="1">
    <location>
        <position position="1"/>
    </location>
</feature>
<proteinExistence type="predicted"/>
<dbReference type="EMBL" id="RAXT01000189">
    <property type="protein sequence ID" value="RKG29436.1"/>
    <property type="molecule type" value="Genomic_DNA"/>
</dbReference>
<organism evidence="1 2">
    <name type="scientific">Acinetobacter rongchengensis</name>
    <dbReference type="NCBI Taxonomy" id="2419601"/>
    <lineage>
        <taxon>Bacteria</taxon>
        <taxon>Pseudomonadati</taxon>
        <taxon>Pseudomonadota</taxon>
        <taxon>Gammaproteobacteria</taxon>
        <taxon>Moraxellales</taxon>
        <taxon>Moraxellaceae</taxon>
        <taxon>Acinetobacter</taxon>
    </lineage>
</organism>
<accession>A0A3A8E770</accession>
<evidence type="ECO:0000313" key="2">
    <source>
        <dbReference type="Proteomes" id="UP000280405"/>
    </source>
</evidence>